<dbReference type="EMBL" id="SUNJ01012067">
    <property type="protein sequence ID" value="TPP58379.1"/>
    <property type="molecule type" value="Genomic_DNA"/>
</dbReference>
<evidence type="ECO:0000313" key="10">
    <source>
        <dbReference type="Proteomes" id="UP000316759"/>
    </source>
</evidence>
<dbReference type="STRING" id="46835.A0A504YDM5"/>
<protein>
    <recommendedName>
        <fullName evidence="8">Protein-L-isoaspartate O-methyltransferase</fullName>
        <ecNumber evidence="8">2.1.1.77</ecNumber>
    </recommendedName>
</protein>
<accession>A0A504YDM5</accession>
<dbReference type="GO" id="GO:0004719">
    <property type="term" value="F:protein-L-isoaspartate (D-aspartate) O-methyltransferase activity"/>
    <property type="evidence" value="ECO:0007669"/>
    <property type="project" value="UniProtKB-UniRule"/>
</dbReference>
<dbReference type="Gene3D" id="3.40.50.150">
    <property type="entry name" value="Vaccinia Virus protein VP39"/>
    <property type="match status" value="1"/>
</dbReference>
<comment type="subcellular location">
    <subcellularLocation>
        <location evidence="1">Cytoplasm</location>
    </subcellularLocation>
</comment>
<dbReference type="Pfam" id="PF01135">
    <property type="entry name" value="PCMT"/>
    <property type="match status" value="1"/>
</dbReference>
<keyword evidence="10" id="KW-1185">Reference proteome</keyword>
<evidence type="ECO:0000256" key="1">
    <source>
        <dbReference type="ARBA" id="ARBA00004496"/>
    </source>
</evidence>
<evidence type="ECO:0000256" key="8">
    <source>
        <dbReference type="RuleBase" id="RU003802"/>
    </source>
</evidence>
<evidence type="ECO:0000313" key="9">
    <source>
        <dbReference type="EMBL" id="TPP58379.1"/>
    </source>
</evidence>
<comment type="similarity">
    <text evidence="2 8">Belongs to the methyltransferase superfamily. L-isoaspartyl/D-aspartyl protein methyltransferase family.</text>
</comment>
<evidence type="ECO:0000256" key="3">
    <source>
        <dbReference type="ARBA" id="ARBA00022490"/>
    </source>
</evidence>
<proteinExistence type="inferred from homology"/>
<dbReference type="CDD" id="cd02440">
    <property type="entry name" value="AdoMet_MTases"/>
    <property type="match status" value="1"/>
</dbReference>
<sequence length="312" mass="33958">MQIDLGNSFWEQDDMYFLSKSFSSSQAGSVKFGLGVFSVLCSYLFSGMAWQSSGRTHEELIHNLYKNKVIVTEKIKNAMLAVDRAYFTKSDPYEDRPLSIGCNATISAPHMHAHALEALCDNLNPGAHVLDVGSGSGYLTACMALLVGEDGVAVGIEHIENLTSFAKANIANWLEHADKERVAHITFGKNLQLVTGDGREGWTPAAPYDAIHVGAAAAKIPTALYEQLKPGGRLICPEGPAGGNQFLVQVDRLPDGSFKRTHLMGVIYVPLTDRDRQLGIGPKSGAGKCPHRTRIIWHLLVLCHVLGELFMV</sequence>
<organism evidence="9 10">
    <name type="scientific">Fasciola gigantica</name>
    <name type="common">Giant liver fluke</name>
    <dbReference type="NCBI Taxonomy" id="46835"/>
    <lineage>
        <taxon>Eukaryota</taxon>
        <taxon>Metazoa</taxon>
        <taxon>Spiralia</taxon>
        <taxon>Lophotrochozoa</taxon>
        <taxon>Platyhelminthes</taxon>
        <taxon>Trematoda</taxon>
        <taxon>Digenea</taxon>
        <taxon>Plagiorchiida</taxon>
        <taxon>Echinostomata</taxon>
        <taxon>Echinostomatoidea</taxon>
        <taxon>Fasciolidae</taxon>
        <taxon>Fasciola</taxon>
    </lineage>
</organism>
<dbReference type="InterPro" id="IPR029063">
    <property type="entry name" value="SAM-dependent_MTases_sf"/>
</dbReference>
<keyword evidence="4 8" id="KW-0489">Methyltransferase</keyword>
<dbReference type="InterPro" id="IPR000682">
    <property type="entry name" value="PCMT"/>
</dbReference>
<dbReference type="Proteomes" id="UP000316759">
    <property type="component" value="Unassembled WGS sequence"/>
</dbReference>
<dbReference type="PANTHER" id="PTHR11579:SF0">
    <property type="entry name" value="PROTEIN-L-ISOASPARTATE(D-ASPARTATE) O-METHYLTRANSFERASE"/>
    <property type="match status" value="1"/>
</dbReference>
<dbReference type="SUPFAM" id="SSF53335">
    <property type="entry name" value="S-adenosyl-L-methionine-dependent methyltransferases"/>
    <property type="match status" value="1"/>
</dbReference>
<keyword evidence="6 8" id="KW-0949">S-adenosyl-L-methionine</keyword>
<evidence type="ECO:0000256" key="6">
    <source>
        <dbReference type="ARBA" id="ARBA00022691"/>
    </source>
</evidence>
<evidence type="ECO:0000256" key="7">
    <source>
        <dbReference type="ARBA" id="ARBA00035815"/>
    </source>
</evidence>
<dbReference type="PANTHER" id="PTHR11579">
    <property type="entry name" value="PROTEIN-L-ISOASPARTATE O-METHYLTRANSFERASE"/>
    <property type="match status" value="1"/>
</dbReference>
<name>A0A504YDM5_FASGI</name>
<evidence type="ECO:0000256" key="5">
    <source>
        <dbReference type="ARBA" id="ARBA00022679"/>
    </source>
</evidence>
<dbReference type="AlphaFoldDB" id="A0A504YDM5"/>
<dbReference type="NCBIfam" id="TIGR00080">
    <property type="entry name" value="pimt"/>
    <property type="match status" value="1"/>
</dbReference>
<comment type="catalytic activity">
    <reaction evidence="7">
        <text>[protein]-L-isoaspartate + S-adenosyl-L-methionine = [protein]-L-isoaspartate alpha-methyl ester + S-adenosyl-L-homocysteine</text>
        <dbReference type="Rhea" id="RHEA:12705"/>
        <dbReference type="Rhea" id="RHEA-COMP:12143"/>
        <dbReference type="Rhea" id="RHEA-COMP:12144"/>
        <dbReference type="ChEBI" id="CHEBI:57856"/>
        <dbReference type="ChEBI" id="CHEBI:59789"/>
        <dbReference type="ChEBI" id="CHEBI:90596"/>
        <dbReference type="ChEBI" id="CHEBI:90598"/>
        <dbReference type="EC" id="2.1.1.77"/>
    </reaction>
    <physiologicalReaction direction="left-to-right" evidence="7">
        <dbReference type="Rhea" id="RHEA:12706"/>
    </physiologicalReaction>
</comment>
<evidence type="ECO:0000256" key="2">
    <source>
        <dbReference type="ARBA" id="ARBA00005369"/>
    </source>
</evidence>
<gene>
    <name evidence="9" type="ORF">FGIG_00100</name>
</gene>
<dbReference type="EC" id="2.1.1.77" evidence="8"/>
<keyword evidence="5 8" id="KW-0808">Transferase</keyword>
<comment type="caution">
    <text evidence="9">The sequence shown here is derived from an EMBL/GenBank/DDBJ whole genome shotgun (WGS) entry which is preliminary data.</text>
</comment>
<dbReference type="GO" id="GO:0005737">
    <property type="term" value="C:cytoplasm"/>
    <property type="evidence" value="ECO:0007669"/>
    <property type="project" value="UniProtKB-SubCell"/>
</dbReference>
<evidence type="ECO:0000256" key="4">
    <source>
        <dbReference type="ARBA" id="ARBA00022603"/>
    </source>
</evidence>
<keyword evidence="3" id="KW-0963">Cytoplasm</keyword>
<dbReference type="PROSITE" id="PS01279">
    <property type="entry name" value="PCMT"/>
    <property type="match status" value="1"/>
</dbReference>
<dbReference type="OrthoDB" id="73890at2759"/>
<dbReference type="FunFam" id="3.40.50.150:FF:000027">
    <property type="entry name" value="Protein-L-isoaspartate O-methyltransferase"/>
    <property type="match status" value="1"/>
</dbReference>
<reference evidence="9 10" key="1">
    <citation type="submission" date="2019-04" db="EMBL/GenBank/DDBJ databases">
        <title>Annotation for the trematode Fasciola gigantica.</title>
        <authorList>
            <person name="Choi Y.-J."/>
        </authorList>
    </citation>
    <scope>NUCLEOTIDE SEQUENCE [LARGE SCALE GENOMIC DNA]</scope>
    <source>
        <strain evidence="9">Uganda_cow_1</strain>
    </source>
</reference>
<dbReference type="GO" id="GO:0032259">
    <property type="term" value="P:methylation"/>
    <property type="evidence" value="ECO:0007669"/>
    <property type="project" value="UniProtKB-KW"/>
</dbReference>